<evidence type="ECO:0000256" key="1">
    <source>
        <dbReference type="SAM" id="SignalP"/>
    </source>
</evidence>
<organism evidence="3 4">
    <name type="scientific">Lacipirellula parvula</name>
    <dbReference type="NCBI Taxonomy" id="2650471"/>
    <lineage>
        <taxon>Bacteria</taxon>
        <taxon>Pseudomonadati</taxon>
        <taxon>Planctomycetota</taxon>
        <taxon>Planctomycetia</taxon>
        <taxon>Pirellulales</taxon>
        <taxon>Lacipirellulaceae</taxon>
        <taxon>Lacipirellula</taxon>
    </lineage>
</organism>
<name>A0A5K7XEV9_9BACT</name>
<reference evidence="4" key="1">
    <citation type="submission" date="2019-10" db="EMBL/GenBank/DDBJ databases">
        <title>Lacipirellula parvula gen. nov., sp. nov., representing a lineage of planctomycetes widespread in freshwater anoxic habitats, and description of the family Lacipirellulaceae.</title>
        <authorList>
            <person name="Dedysh S.N."/>
            <person name="Kulichevskaya I.S."/>
            <person name="Beletsky A.V."/>
            <person name="Rakitin A.L."/>
            <person name="Mardanov A.V."/>
            <person name="Ivanova A.A."/>
            <person name="Saltykova V.X."/>
            <person name="Rijpstra W.I.C."/>
            <person name="Sinninghe Damste J.S."/>
            <person name="Ravin N.V."/>
        </authorList>
    </citation>
    <scope>NUCLEOTIDE SEQUENCE [LARGE SCALE GENOMIC DNA]</scope>
    <source>
        <strain evidence="4">PX69</strain>
    </source>
</reference>
<evidence type="ECO:0000313" key="3">
    <source>
        <dbReference type="EMBL" id="BBO32763.1"/>
    </source>
</evidence>
<evidence type="ECO:0000259" key="2">
    <source>
        <dbReference type="Pfam" id="PF07589"/>
    </source>
</evidence>
<dbReference type="InterPro" id="IPR013424">
    <property type="entry name" value="Ice-binding_C"/>
</dbReference>
<keyword evidence="1" id="KW-0732">Signal</keyword>
<dbReference type="Proteomes" id="UP000326837">
    <property type="component" value="Chromosome"/>
</dbReference>
<keyword evidence="4" id="KW-1185">Reference proteome</keyword>
<dbReference type="Pfam" id="PF07589">
    <property type="entry name" value="PEP-CTERM"/>
    <property type="match status" value="1"/>
</dbReference>
<gene>
    <name evidence="3" type="ORF">PLANPX_2375</name>
</gene>
<feature type="signal peptide" evidence="1">
    <location>
        <begin position="1"/>
        <end position="23"/>
    </location>
</feature>
<feature type="chain" id="PRO_5025051098" description="Ice-binding protein C-terminal domain-containing protein" evidence="1">
    <location>
        <begin position="24"/>
        <end position="225"/>
    </location>
</feature>
<dbReference type="KEGG" id="lpav:PLANPX_2375"/>
<dbReference type="RefSeq" id="WP_152098676.1">
    <property type="nucleotide sequence ID" value="NZ_AP021861.1"/>
</dbReference>
<protein>
    <recommendedName>
        <fullName evidence="2">Ice-binding protein C-terminal domain-containing protein</fullName>
    </recommendedName>
</protein>
<proteinExistence type="predicted"/>
<dbReference type="AlphaFoldDB" id="A0A5K7XEV9"/>
<evidence type="ECO:0000313" key="4">
    <source>
        <dbReference type="Proteomes" id="UP000326837"/>
    </source>
</evidence>
<dbReference type="NCBIfam" id="TIGR02595">
    <property type="entry name" value="PEP_CTERM"/>
    <property type="match status" value="1"/>
</dbReference>
<dbReference type="EMBL" id="AP021861">
    <property type="protein sequence ID" value="BBO32763.1"/>
    <property type="molecule type" value="Genomic_DNA"/>
</dbReference>
<feature type="domain" description="Ice-binding protein C-terminal" evidence="2">
    <location>
        <begin position="201"/>
        <end position="222"/>
    </location>
</feature>
<sequence>MKRMLAASLIACIAISVAQCTRAATVTVDPSASWNGYMNVSELPSNGGAYVFGSSWAPADLVATFAGPVLTLKPNSVNDPATFWYQGGGGPGAPGNKNMAASMYVEQTGTLSGQSVTFVGKVLSNTFTSAHSTVAFIKDFAPNYSSNVAATVALSATGDFSVTLNTINDPTRHIQFGFETTGVNVWSTDVGPFGNMQIVGVPEPATLGIAALGMVGVIAARRHRG</sequence>
<accession>A0A5K7XEV9</accession>